<protein>
    <submittedName>
        <fullName evidence="1">Uncharacterized protein</fullName>
    </submittedName>
</protein>
<dbReference type="AlphaFoldDB" id="A0A0E4H0D8"/>
<accession>A0A0E4H0D8</accession>
<dbReference type="STRING" id="141349.BN1232_04128"/>
<name>A0A0E4H0D8_MYCLN</name>
<gene>
    <name evidence="1" type="ORF">BN1232_04128</name>
</gene>
<proteinExistence type="predicted"/>
<dbReference type="Proteomes" id="UP000199251">
    <property type="component" value="Unassembled WGS sequence"/>
</dbReference>
<evidence type="ECO:0000313" key="2">
    <source>
        <dbReference type="Proteomes" id="UP000199251"/>
    </source>
</evidence>
<sequence length="62" mass="6559">MILLRESSFAHAGVRRCGKGSAATLNSRPAVNVAQSVDSWAVIVGQLHATLPGAPAKWFTVR</sequence>
<organism evidence="1 2">
    <name type="scientific">Mycobacterium lentiflavum</name>
    <dbReference type="NCBI Taxonomy" id="141349"/>
    <lineage>
        <taxon>Bacteria</taxon>
        <taxon>Bacillati</taxon>
        <taxon>Actinomycetota</taxon>
        <taxon>Actinomycetes</taxon>
        <taxon>Mycobacteriales</taxon>
        <taxon>Mycobacteriaceae</taxon>
        <taxon>Mycobacterium</taxon>
        <taxon>Mycobacterium simiae complex</taxon>
    </lineage>
</organism>
<reference evidence="1 2" key="1">
    <citation type="submission" date="2015-03" db="EMBL/GenBank/DDBJ databases">
        <authorList>
            <person name="Urmite Genomes"/>
        </authorList>
    </citation>
    <scope>NUCLEOTIDE SEQUENCE [LARGE SCALE GENOMIC DNA]</scope>
    <source>
        <strain evidence="1 2">CSUR P1491</strain>
    </source>
</reference>
<dbReference type="EMBL" id="CTEE01000001">
    <property type="protein sequence ID" value="CQD18143.1"/>
    <property type="molecule type" value="Genomic_DNA"/>
</dbReference>
<evidence type="ECO:0000313" key="1">
    <source>
        <dbReference type="EMBL" id="CQD18143.1"/>
    </source>
</evidence>